<evidence type="ECO:0008006" key="4">
    <source>
        <dbReference type="Google" id="ProtNLM"/>
    </source>
</evidence>
<evidence type="ECO:0000313" key="3">
    <source>
        <dbReference type="Proteomes" id="UP001315860"/>
    </source>
</evidence>
<dbReference type="RefSeq" id="WP_232416492.1">
    <property type="nucleotide sequence ID" value="NZ_CP101990.1"/>
</dbReference>
<proteinExistence type="predicted"/>
<keyword evidence="3" id="KW-1185">Reference proteome</keyword>
<evidence type="ECO:0000313" key="2">
    <source>
        <dbReference type="EMBL" id="UUI69969.1"/>
    </source>
</evidence>
<dbReference type="Proteomes" id="UP001315860">
    <property type="component" value="Chromosome"/>
</dbReference>
<accession>A0ABY5KJM8</accession>
<evidence type="ECO:0000256" key="1">
    <source>
        <dbReference type="SAM" id="SignalP"/>
    </source>
</evidence>
<organism evidence="2 3">
    <name type="scientific">Aeromicrobium duanguangcaii</name>
    <dbReference type="NCBI Taxonomy" id="2968086"/>
    <lineage>
        <taxon>Bacteria</taxon>
        <taxon>Bacillati</taxon>
        <taxon>Actinomycetota</taxon>
        <taxon>Actinomycetes</taxon>
        <taxon>Propionibacteriales</taxon>
        <taxon>Nocardioidaceae</taxon>
        <taxon>Aeromicrobium</taxon>
    </lineage>
</organism>
<reference evidence="2 3" key="1">
    <citation type="submission" date="2022-07" db="EMBL/GenBank/DDBJ databases">
        <title>Novel species in genus Aeromicrobium.</title>
        <authorList>
            <person name="Ye L."/>
        </authorList>
    </citation>
    <scope>NUCLEOTIDE SEQUENCE [LARGE SCALE GENOMIC DNA]</scope>
    <source>
        <strain evidence="3">zg-Y50</strain>
    </source>
</reference>
<feature type="signal peptide" evidence="1">
    <location>
        <begin position="1"/>
        <end position="17"/>
    </location>
</feature>
<protein>
    <recommendedName>
        <fullName evidence="4">DUF4352 domain-containing protein</fullName>
    </recommendedName>
</protein>
<sequence length="185" mass="19121">MRALAAAVLLFALTACSGGDTEKSSDSTAGLKVPAGITLSEPGTEKKVGESLAIGYPSADDEAGTALALGVTRVDKAPRRDLSLYRIPAGMQPYYVRVMVGNRGPAEASFPEGLPWWLHVAGDTLTPATAVPGRFAKCAPPKVGRTLAAGATAKGCLLFLVPRGTAVESVDFQPGGVTTAVRWRP</sequence>
<feature type="chain" id="PRO_5046447118" description="DUF4352 domain-containing protein" evidence="1">
    <location>
        <begin position="18"/>
        <end position="185"/>
    </location>
</feature>
<dbReference type="EMBL" id="CP101990">
    <property type="protein sequence ID" value="UUI69969.1"/>
    <property type="molecule type" value="Genomic_DNA"/>
</dbReference>
<name>A0ABY5KJM8_9ACTN</name>
<keyword evidence="1" id="KW-0732">Signal</keyword>
<gene>
    <name evidence="2" type="ORF">NP095_07700</name>
</gene>
<dbReference type="PROSITE" id="PS51257">
    <property type="entry name" value="PROKAR_LIPOPROTEIN"/>
    <property type="match status" value="1"/>
</dbReference>